<proteinExistence type="predicted"/>
<dbReference type="InParanoid" id="S8DVZ5"/>
<organism evidence="2 3">
    <name type="scientific">Fomitopsis schrenkii</name>
    <name type="common">Brown rot fungus</name>
    <dbReference type="NCBI Taxonomy" id="2126942"/>
    <lineage>
        <taxon>Eukaryota</taxon>
        <taxon>Fungi</taxon>
        <taxon>Dikarya</taxon>
        <taxon>Basidiomycota</taxon>
        <taxon>Agaricomycotina</taxon>
        <taxon>Agaricomycetes</taxon>
        <taxon>Polyporales</taxon>
        <taxon>Fomitopsis</taxon>
    </lineage>
</organism>
<protein>
    <recommendedName>
        <fullName evidence="1">Replication factor A C-terminal domain-containing protein</fullName>
    </recommendedName>
</protein>
<dbReference type="EMBL" id="KE504184">
    <property type="protein sequence ID" value="EPS96792.1"/>
    <property type="molecule type" value="Genomic_DNA"/>
</dbReference>
<dbReference type="STRING" id="743788.S8DVZ5"/>
<evidence type="ECO:0000313" key="2">
    <source>
        <dbReference type="EMBL" id="EPS96792.1"/>
    </source>
</evidence>
<dbReference type="HOGENOM" id="CLU_2386194_0_0_1"/>
<dbReference type="AlphaFoldDB" id="S8DVZ5"/>
<dbReference type="Gene3D" id="2.40.50.140">
    <property type="entry name" value="Nucleic acid-binding proteins"/>
    <property type="match status" value="1"/>
</dbReference>
<gene>
    <name evidence="2" type="ORF">FOMPIDRAFT_94140</name>
</gene>
<dbReference type="Proteomes" id="UP000015241">
    <property type="component" value="Unassembled WGS sequence"/>
</dbReference>
<accession>S8DVZ5</accession>
<dbReference type="InterPro" id="IPR013955">
    <property type="entry name" value="Rep_factor-A_C"/>
</dbReference>
<dbReference type="SUPFAM" id="SSF50249">
    <property type="entry name" value="Nucleic acid-binding proteins"/>
    <property type="match status" value="1"/>
</dbReference>
<name>S8DVZ5_FOMSC</name>
<sequence>MSVNIAYPGCPTQGCNKNLLEGHDGWRCEKRDKTSDKSNQRYIFPMACADHSSQAWLQGFNDIGEVLFGTPANEAFEYISSLRINLLSRLSARV</sequence>
<dbReference type="Pfam" id="PF08646">
    <property type="entry name" value="Rep_fac-A_C"/>
    <property type="match status" value="1"/>
</dbReference>
<dbReference type="InterPro" id="IPR012340">
    <property type="entry name" value="NA-bd_OB-fold"/>
</dbReference>
<feature type="domain" description="Replication factor A C-terminal" evidence="1">
    <location>
        <begin position="4"/>
        <end position="76"/>
    </location>
</feature>
<reference evidence="2 3" key="1">
    <citation type="journal article" date="2012" name="Science">
        <title>The Paleozoic origin of enzymatic lignin decomposition reconstructed from 31 fungal genomes.</title>
        <authorList>
            <person name="Floudas D."/>
            <person name="Binder M."/>
            <person name="Riley R."/>
            <person name="Barry K."/>
            <person name="Blanchette R.A."/>
            <person name="Henrissat B."/>
            <person name="Martinez A.T."/>
            <person name="Otillar R."/>
            <person name="Spatafora J.W."/>
            <person name="Yadav J.S."/>
            <person name="Aerts A."/>
            <person name="Benoit I."/>
            <person name="Boyd A."/>
            <person name="Carlson A."/>
            <person name="Copeland A."/>
            <person name="Coutinho P.M."/>
            <person name="de Vries R.P."/>
            <person name="Ferreira P."/>
            <person name="Findley K."/>
            <person name="Foster B."/>
            <person name="Gaskell J."/>
            <person name="Glotzer D."/>
            <person name="Gorecki P."/>
            <person name="Heitman J."/>
            <person name="Hesse C."/>
            <person name="Hori C."/>
            <person name="Igarashi K."/>
            <person name="Jurgens J.A."/>
            <person name="Kallen N."/>
            <person name="Kersten P."/>
            <person name="Kohler A."/>
            <person name="Kuees U."/>
            <person name="Kumar T.K.A."/>
            <person name="Kuo A."/>
            <person name="LaButti K."/>
            <person name="Larrondo L.F."/>
            <person name="Lindquist E."/>
            <person name="Ling A."/>
            <person name="Lombard V."/>
            <person name="Lucas S."/>
            <person name="Lundell T."/>
            <person name="Martin R."/>
            <person name="McLaughlin D.J."/>
            <person name="Morgenstern I."/>
            <person name="Morin E."/>
            <person name="Murat C."/>
            <person name="Nagy L.G."/>
            <person name="Nolan M."/>
            <person name="Ohm R.A."/>
            <person name="Patyshakuliyeva A."/>
            <person name="Rokas A."/>
            <person name="Ruiz-Duenas F.J."/>
            <person name="Sabat G."/>
            <person name="Salamov A."/>
            <person name="Samejima M."/>
            <person name="Schmutz J."/>
            <person name="Slot J.C."/>
            <person name="St John F."/>
            <person name="Stenlid J."/>
            <person name="Sun H."/>
            <person name="Sun S."/>
            <person name="Syed K."/>
            <person name="Tsang A."/>
            <person name="Wiebenga A."/>
            <person name="Young D."/>
            <person name="Pisabarro A."/>
            <person name="Eastwood D.C."/>
            <person name="Martin F."/>
            <person name="Cullen D."/>
            <person name="Grigoriev I.V."/>
            <person name="Hibbett D.S."/>
        </authorList>
    </citation>
    <scope>NUCLEOTIDE SEQUENCE</scope>
    <source>
        <strain evidence="3">FP-58527</strain>
    </source>
</reference>
<dbReference type="OrthoDB" id="1751331at2759"/>
<evidence type="ECO:0000259" key="1">
    <source>
        <dbReference type="Pfam" id="PF08646"/>
    </source>
</evidence>
<keyword evidence="3" id="KW-1185">Reference proteome</keyword>
<dbReference type="eggNOG" id="KOG0851">
    <property type="taxonomic scope" value="Eukaryota"/>
</dbReference>
<evidence type="ECO:0000313" key="3">
    <source>
        <dbReference type="Proteomes" id="UP000015241"/>
    </source>
</evidence>